<proteinExistence type="inferred from homology"/>
<evidence type="ECO:0000313" key="6">
    <source>
        <dbReference type="Proteomes" id="UP000267128"/>
    </source>
</evidence>
<dbReference type="PANTHER" id="PTHR44196:SF1">
    <property type="entry name" value="DEHYDROGENASE_REDUCTASE SDR FAMILY MEMBER 7B"/>
    <property type="match status" value="1"/>
</dbReference>
<dbReference type="PRINTS" id="PR00080">
    <property type="entry name" value="SDRFAMILY"/>
</dbReference>
<dbReference type="EMBL" id="RJSE01000016">
    <property type="protein sequence ID" value="RNL59956.1"/>
    <property type="molecule type" value="Genomic_DNA"/>
</dbReference>
<dbReference type="InterPro" id="IPR002347">
    <property type="entry name" value="SDR_fam"/>
</dbReference>
<keyword evidence="2" id="KW-0560">Oxidoreductase</keyword>
<evidence type="ECO:0000259" key="4">
    <source>
        <dbReference type="SMART" id="SM00822"/>
    </source>
</evidence>
<evidence type="ECO:0000256" key="1">
    <source>
        <dbReference type="ARBA" id="ARBA00006484"/>
    </source>
</evidence>
<accession>A0A3N0CA96</accession>
<comment type="caution">
    <text evidence="5">The sequence shown here is derived from an EMBL/GenBank/DDBJ whole genome shotgun (WGS) entry which is preliminary data.</text>
</comment>
<dbReference type="OrthoDB" id="5178125at2"/>
<evidence type="ECO:0000256" key="3">
    <source>
        <dbReference type="RuleBase" id="RU000363"/>
    </source>
</evidence>
<dbReference type="PRINTS" id="PR00081">
    <property type="entry name" value="GDHRDH"/>
</dbReference>
<dbReference type="SMART" id="SM00822">
    <property type="entry name" value="PKS_KR"/>
    <property type="match status" value="1"/>
</dbReference>
<dbReference type="InterPro" id="IPR036291">
    <property type="entry name" value="NAD(P)-bd_dom_sf"/>
</dbReference>
<feature type="domain" description="Ketoreductase" evidence="4">
    <location>
        <begin position="6"/>
        <end position="176"/>
    </location>
</feature>
<dbReference type="GO" id="GO:0016020">
    <property type="term" value="C:membrane"/>
    <property type="evidence" value="ECO:0007669"/>
    <property type="project" value="TreeGrafter"/>
</dbReference>
<dbReference type="PROSITE" id="PS00061">
    <property type="entry name" value="ADH_SHORT"/>
    <property type="match status" value="1"/>
</dbReference>
<dbReference type="InterPro" id="IPR057326">
    <property type="entry name" value="KR_dom"/>
</dbReference>
<dbReference type="Pfam" id="PF00106">
    <property type="entry name" value="adh_short"/>
    <property type="match status" value="1"/>
</dbReference>
<comment type="similarity">
    <text evidence="1 3">Belongs to the short-chain dehydrogenases/reductases (SDR) family.</text>
</comment>
<sequence>MKLNGATVLLTGATGGIGHAIARRLKADGAQLILTGRKADVLAPLAAELGARSIVADLGDAAALDRLLEEAGRIDVLVANAALPGTGLLADMSVERIDANLDVNLRAPIMLAKALLPQLVERKSGHLAFIGSLSGVVASPGSALYNATKFGVRGFTAALRQDLHGTGVGVSNIEPGFVSDAGMFVDSGMVLPAGTRTVTPEKVAAGVARAITKNKGEVLVAPIELRIGARLGSLAPGLNAAAQRRAGAADIVGSHAGNH</sequence>
<dbReference type="InterPro" id="IPR020904">
    <property type="entry name" value="Sc_DH/Rdtase_CS"/>
</dbReference>
<organism evidence="5 6">
    <name type="scientific">Nocardioides marmoriginsengisoli</name>
    <dbReference type="NCBI Taxonomy" id="661483"/>
    <lineage>
        <taxon>Bacteria</taxon>
        <taxon>Bacillati</taxon>
        <taxon>Actinomycetota</taxon>
        <taxon>Actinomycetes</taxon>
        <taxon>Propionibacteriales</taxon>
        <taxon>Nocardioidaceae</taxon>
        <taxon>Nocardioides</taxon>
    </lineage>
</organism>
<evidence type="ECO:0000256" key="2">
    <source>
        <dbReference type="ARBA" id="ARBA00023002"/>
    </source>
</evidence>
<name>A0A3N0CA96_9ACTN</name>
<dbReference type="Proteomes" id="UP000267128">
    <property type="component" value="Unassembled WGS sequence"/>
</dbReference>
<gene>
    <name evidence="5" type="ORF">EFK50_21445</name>
</gene>
<dbReference type="Gene3D" id="3.40.50.720">
    <property type="entry name" value="NAD(P)-binding Rossmann-like Domain"/>
    <property type="match status" value="1"/>
</dbReference>
<dbReference type="SUPFAM" id="SSF51735">
    <property type="entry name" value="NAD(P)-binding Rossmann-fold domains"/>
    <property type="match status" value="1"/>
</dbReference>
<protein>
    <submittedName>
        <fullName evidence="5">SDR family NAD(P)-dependent oxidoreductase</fullName>
    </submittedName>
</protein>
<dbReference type="PANTHER" id="PTHR44196">
    <property type="entry name" value="DEHYDROGENASE/REDUCTASE SDR FAMILY MEMBER 7B"/>
    <property type="match status" value="1"/>
</dbReference>
<keyword evidence="6" id="KW-1185">Reference proteome</keyword>
<reference evidence="5 6" key="1">
    <citation type="submission" date="2018-11" db="EMBL/GenBank/DDBJ databases">
        <authorList>
            <person name="Li F."/>
        </authorList>
    </citation>
    <scope>NUCLEOTIDE SEQUENCE [LARGE SCALE GENOMIC DNA]</scope>
    <source>
        <strain evidence="5 6">Gsoil 097</strain>
    </source>
</reference>
<dbReference type="RefSeq" id="WP_123229657.1">
    <property type="nucleotide sequence ID" value="NZ_RJSE01000016.1"/>
</dbReference>
<evidence type="ECO:0000313" key="5">
    <source>
        <dbReference type="EMBL" id="RNL59956.1"/>
    </source>
</evidence>
<dbReference type="GO" id="GO:0016491">
    <property type="term" value="F:oxidoreductase activity"/>
    <property type="evidence" value="ECO:0007669"/>
    <property type="project" value="UniProtKB-KW"/>
</dbReference>
<dbReference type="AlphaFoldDB" id="A0A3N0CA96"/>